<dbReference type="GO" id="GO:0004519">
    <property type="term" value="F:endonuclease activity"/>
    <property type="evidence" value="ECO:0007669"/>
    <property type="project" value="UniProtKB-KW"/>
</dbReference>
<protein>
    <submittedName>
        <fullName evidence="8">Uncharacterized protein</fullName>
    </submittedName>
</protein>
<name>A0A8H5HTS5_9AGAR</name>
<organism evidence="8 9">
    <name type="scientific">Collybiopsis confluens</name>
    <dbReference type="NCBI Taxonomy" id="2823264"/>
    <lineage>
        <taxon>Eukaryota</taxon>
        <taxon>Fungi</taxon>
        <taxon>Dikarya</taxon>
        <taxon>Basidiomycota</taxon>
        <taxon>Agaricomycotina</taxon>
        <taxon>Agaricomycetes</taxon>
        <taxon>Agaricomycetidae</taxon>
        <taxon>Agaricales</taxon>
        <taxon>Marasmiineae</taxon>
        <taxon>Omphalotaceae</taxon>
        <taxon>Collybiopsis</taxon>
    </lineage>
</organism>
<dbReference type="AlphaFoldDB" id="A0A8H5HTS5"/>
<keyword evidence="6" id="KW-0255">Endonuclease</keyword>
<keyword evidence="7" id="KW-0378">Hydrolase</keyword>
<proteinExistence type="inferred from homology"/>
<evidence type="ECO:0000256" key="1">
    <source>
        <dbReference type="ARBA" id="ARBA00004123"/>
    </source>
</evidence>
<keyword evidence="4" id="KW-0819">tRNA processing</keyword>
<dbReference type="GO" id="GO:0033204">
    <property type="term" value="F:ribonuclease P RNA binding"/>
    <property type="evidence" value="ECO:0007669"/>
    <property type="project" value="InterPro"/>
</dbReference>
<evidence type="ECO:0000256" key="5">
    <source>
        <dbReference type="ARBA" id="ARBA00022722"/>
    </source>
</evidence>
<evidence type="ECO:0000313" key="9">
    <source>
        <dbReference type="Proteomes" id="UP000518752"/>
    </source>
</evidence>
<dbReference type="InterPro" id="IPR023538">
    <property type="entry name" value="RNP1"/>
</dbReference>
<evidence type="ECO:0000256" key="7">
    <source>
        <dbReference type="ARBA" id="ARBA00022801"/>
    </source>
</evidence>
<sequence>MQSGAGCSGSVEQRPASSSSAAASARSVAQTSCSLFPTLAMDLPTFVKSAVSRSSNPDEIYASRIHRRKILLDNPIFKPINKPNKQIKARNTFPRLSGSWSLHPAQSKFHLFLPLHHLWLGYMSELLILNTAEPPSSASCHPKLLKADFSGSLVSVQKSKNPSLVDIQGIVFHETENTFVIVTKNDKKKVLPKQNTNFTFYVPAFSSSFPLPSPTCTVLDIPHLAFTLHGNQFRFRASERAGRKFKHKETIEL</sequence>
<dbReference type="InterPro" id="IPR036980">
    <property type="entry name" value="RNase_P/MRP_Rpp29_sf"/>
</dbReference>
<comment type="subcellular location">
    <subcellularLocation>
        <location evidence="1">Nucleus</location>
    </subcellularLocation>
</comment>
<keyword evidence="9" id="KW-1185">Reference proteome</keyword>
<dbReference type="InterPro" id="IPR002730">
    <property type="entry name" value="Rpp29/RNP1"/>
</dbReference>
<keyword evidence="3" id="KW-0963">Cytoplasm</keyword>
<gene>
    <name evidence="8" type="ORF">D9757_004384</name>
</gene>
<dbReference type="PANTHER" id="PTHR13348:SF0">
    <property type="entry name" value="RIBONUCLEASE P PROTEIN SUBUNIT P29"/>
    <property type="match status" value="1"/>
</dbReference>
<comment type="similarity">
    <text evidence="2">Belongs to the eukaryotic/archaeal RNase P protein component 1 family.</text>
</comment>
<dbReference type="GO" id="GO:0005634">
    <property type="term" value="C:nucleus"/>
    <property type="evidence" value="ECO:0007669"/>
    <property type="project" value="UniProtKB-SubCell"/>
</dbReference>
<dbReference type="OrthoDB" id="124041at2759"/>
<dbReference type="Proteomes" id="UP000518752">
    <property type="component" value="Unassembled WGS sequence"/>
</dbReference>
<evidence type="ECO:0000313" key="8">
    <source>
        <dbReference type="EMBL" id="KAF5389354.1"/>
    </source>
</evidence>
<dbReference type="GO" id="GO:0001682">
    <property type="term" value="P:tRNA 5'-leader removal"/>
    <property type="evidence" value="ECO:0007669"/>
    <property type="project" value="InterPro"/>
</dbReference>
<dbReference type="SMART" id="SM00538">
    <property type="entry name" value="POP4"/>
    <property type="match status" value="1"/>
</dbReference>
<reference evidence="8 9" key="1">
    <citation type="journal article" date="2020" name="ISME J.">
        <title>Uncovering the hidden diversity of litter-decomposition mechanisms in mushroom-forming fungi.</title>
        <authorList>
            <person name="Floudas D."/>
            <person name="Bentzer J."/>
            <person name="Ahren D."/>
            <person name="Johansson T."/>
            <person name="Persson P."/>
            <person name="Tunlid A."/>
        </authorList>
    </citation>
    <scope>NUCLEOTIDE SEQUENCE [LARGE SCALE GENOMIC DNA]</scope>
    <source>
        <strain evidence="8 9">CBS 406.79</strain>
    </source>
</reference>
<dbReference type="PANTHER" id="PTHR13348">
    <property type="entry name" value="RIBONUCLEASE P SUBUNIT P29"/>
    <property type="match status" value="1"/>
</dbReference>
<dbReference type="GO" id="GO:0030677">
    <property type="term" value="C:ribonuclease P complex"/>
    <property type="evidence" value="ECO:0007669"/>
    <property type="project" value="InterPro"/>
</dbReference>
<keyword evidence="5" id="KW-0540">Nuclease</keyword>
<dbReference type="GO" id="GO:0006364">
    <property type="term" value="P:rRNA processing"/>
    <property type="evidence" value="ECO:0007669"/>
    <property type="project" value="TreeGrafter"/>
</dbReference>
<accession>A0A8H5HTS5</accession>
<dbReference type="GO" id="GO:0000172">
    <property type="term" value="C:ribonuclease MRP complex"/>
    <property type="evidence" value="ECO:0007669"/>
    <property type="project" value="InterPro"/>
</dbReference>
<dbReference type="InterPro" id="IPR016848">
    <property type="entry name" value="RNase_P/MRP_Rpp29-subunit"/>
</dbReference>
<dbReference type="Pfam" id="PF01868">
    <property type="entry name" value="RNase_P-MRP_p29"/>
    <property type="match status" value="1"/>
</dbReference>
<evidence type="ECO:0000256" key="6">
    <source>
        <dbReference type="ARBA" id="ARBA00022759"/>
    </source>
</evidence>
<dbReference type="HAMAP" id="MF_00754">
    <property type="entry name" value="RNase_P_1"/>
    <property type="match status" value="1"/>
</dbReference>
<evidence type="ECO:0000256" key="3">
    <source>
        <dbReference type="ARBA" id="ARBA00022490"/>
    </source>
</evidence>
<evidence type="ECO:0000256" key="4">
    <source>
        <dbReference type="ARBA" id="ARBA00022694"/>
    </source>
</evidence>
<dbReference type="InterPro" id="IPR023534">
    <property type="entry name" value="Rof/RNase_P-like"/>
</dbReference>
<dbReference type="SUPFAM" id="SSF101744">
    <property type="entry name" value="Rof/RNase P subunit-like"/>
    <property type="match status" value="1"/>
</dbReference>
<dbReference type="Gene3D" id="2.30.30.210">
    <property type="entry name" value="Ribonuclease P/MRP, subunit p29"/>
    <property type="match status" value="1"/>
</dbReference>
<dbReference type="GO" id="GO:0016787">
    <property type="term" value="F:hydrolase activity"/>
    <property type="evidence" value="ECO:0007669"/>
    <property type="project" value="UniProtKB-KW"/>
</dbReference>
<evidence type="ECO:0000256" key="2">
    <source>
        <dbReference type="ARBA" id="ARBA00006181"/>
    </source>
</evidence>
<dbReference type="EMBL" id="JAACJN010000022">
    <property type="protein sequence ID" value="KAF5389354.1"/>
    <property type="molecule type" value="Genomic_DNA"/>
</dbReference>
<comment type="caution">
    <text evidence="8">The sequence shown here is derived from an EMBL/GenBank/DDBJ whole genome shotgun (WGS) entry which is preliminary data.</text>
</comment>